<sequence>MRKQGEEKLEKLGLDKVKDKNGRKYKANDFQVSCVHCKHDKFEQSSALLNTRGMSYLGLDWLNNSASTLMCKRCGFIHWFGIGLTEIEDETK</sequence>
<comment type="caution">
    <text evidence="1">The sequence shown here is derived from an EMBL/GenBank/DDBJ whole genome shotgun (WGS) entry which is preliminary data.</text>
</comment>
<evidence type="ECO:0000313" key="2">
    <source>
        <dbReference type="Proteomes" id="UP000290649"/>
    </source>
</evidence>
<reference evidence="1 2" key="1">
    <citation type="journal article" date="2019" name="Int. J. Syst. Evol. Microbiol.">
        <title>Anaerobacillus alkaliphilus sp. nov., a novel alkaliphilic and moderately halophilic bacterium.</title>
        <authorList>
            <person name="Borsodi A.K."/>
            <person name="Aszalos J.M."/>
            <person name="Bihari P."/>
            <person name="Nagy I."/>
            <person name="Schumann P."/>
            <person name="Sproer C."/>
            <person name="Kovacs A.L."/>
            <person name="Boka K."/>
            <person name="Dobosy P."/>
            <person name="Ovari M."/>
            <person name="Szili-Kovacs T."/>
            <person name="Toth E."/>
        </authorList>
    </citation>
    <scope>NUCLEOTIDE SEQUENCE [LARGE SCALE GENOMIC DNA]</scope>
    <source>
        <strain evidence="1 2">B16-10</strain>
    </source>
</reference>
<protein>
    <recommendedName>
        <fullName evidence="3">DNA-binding protein</fullName>
    </recommendedName>
</protein>
<name>A0A4Q0VY12_9BACI</name>
<keyword evidence="2" id="KW-1185">Reference proteome</keyword>
<proteinExistence type="predicted"/>
<dbReference type="AlphaFoldDB" id="A0A4Q0VY12"/>
<organism evidence="1 2">
    <name type="scientific">Anaerobacillus alkaliphilus</name>
    <dbReference type="NCBI Taxonomy" id="1548597"/>
    <lineage>
        <taxon>Bacteria</taxon>
        <taxon>Bacillati</taxon>
        <taxon>Bacillota</taxon>
        <taxon>Bacilli</taxon>
        <taxon>Bacillales</taxon>
        <taxon>Bacillaceae</taxon>
        <taxon>Anaerobacillus</taxon>
    </lineage>
</organism>
<accession>A0A4Q0VY12</accession>
<evidence type="ECO:0000313" key="1">
    <source>
        <dbReference type="EMBL" id="RXJ04653.1"/>
    </source>
</evidence>
<gene>
    <name evidence="1" type="ORF">DS745_03825</name>
</gene>
<dbReference type="OrthoDB" id="72206at2"/>
<dbReference type="Proteomes" id="UP000290649">
    <property type="component" value="Unassembled WGS sequence"/>
</dbReference>
<evidence type="ECO:0008006" key="3">
    <source>
        <dbReference type="Google" id="ProtNLM"/>
    </source>
</evidence>
<dbReference type="EMBL" id="QOUX01000001">
    <property type="protein sequence ID" value="RXJ04653.1"/>
    <property type="molecule type" value="Genomic_DNA"/>
</dbReference>